<proteinExistence type="predicted"/>
<name>A0A495WAR9_9RHOO</name>
<feature type="domain" description="HTH cro/C1-type" evidence="1">
    <location>
        <begin position="16"/>
        <end position="69"/>
    </location>
</feature>
<evidence type="ECO:0000313" key="2">
    <source>
        <dbReference type="EMBL" id="RKT58796.1"/>
    </source>
</evidence>
<sequence>MPTQNETFLPGFGERLKEERKRLGLSQDEFAERAGVKRLAQLQYEKEAREPRTSYLAAIGAMGVSLSYVIFGKRPAESVLGPEAIRRIEKKIFDLLEAYVAEQCGGYLSSDGRYVLFEVMRSHCIQAASKGLDAESNLAAFFPKRVQGNE</sequence>
<dbReference type="AlphaFoldDB" id="A0A495WAR9"/>
<dbReference type="SUPFAM" id="SSF47413">
    <property type="entry name" value="lambda repressor-like DNA-binding domains"/>
    <property type="match status" value="1"/>
</dbReference>
<dbReference type="InterPro" id="IPR010982">
    <property type="entry name" value="Lambda_DNA-bd_dom_sf"/>
</dbReference>
<dbReference type="Proteomes" id="UP000270626">
    <property type="component" value="Unassembled WGS sequence"/>
</dbReference>
<dbReference type="SMART" id="SM00530">
    <property type="entry name" value="HTH_XRE"/>
    <property type="match status" value="1"/>
</dbReference>
<dbReference type="RefSeq" id="WP_121458137.1">
    <property type="nucleotide sequence ID" value="NZ_RBXP01000014.1"/>
</dbReference>
<dbReference type="CDD" id="cd00093">
    <property type="entry name" value="HTH_XRE"/>
    <property type="match status" value="1"/>
</dbReference>
<dbReference type="EMBL" id="RBXP01000014">
    <property type="protein sequence ID" value="RKT58796.1"/>
    <property type="molecule type" value="Genomic_DNA"/>
</dbReference>
<gene>
    <name evidence="2" type="ORF">DFR40_1825</name>
</gene>
<keyword evidence="3" id="KW-1185">Reference proteome</keyword>
<evidence type="ECO:0000313" key="3">
    <source>
        <dbReference type="Proteomes" id="UP000270626"/>
    </source>
</evidence>
<dbReference type="PROSITE" id="PS50943">
    <property type="entry name" value="HTH_CROC1"/>
    <property type="match status" value="1"/>
</dbReference>
<protein>
    <submittedName>
        <fullName evidence="2">Helix-turn-helix protein</fullName>
    </submittedName>
</protein>
<organism evidence="2 3">
    <name type="scientific">Azonexus fungiphilus</name>
    <dbReference type="NCBI Taxonomy" id="146940"/>
    <lineage>
        <taxon>Bacteria</taxon>
        <taxon>Pseudomonadati</taxon>
        <taxon>Pseudomonadota</taxon>
        <taxon>Betaproteobacteria</taxon>
        <taxon>Rhodocyclales</taxon>
        <taxon>Azonexaceae</taxon>
        <taxon>Azonexus</taxon>
    </lineage>
</organism>
<dbReference type="GO" id="GO:0003677">
    <property type="term" value="F:DNA binding"/>
    <property type="evidence" value="ECO:0007669"/>
    <property type="project" value="InterPro"/>
</dbReference>
<dbReference type="OrthoDB" id="7011085at2"/>
<dbReference type="Gene3D" id="1.10.260.40">
    <property type="entry name" value="lambda repressor-like DNA-binding domains"/>
    <property type="match status" value="1"/>
</dbReference>
<dbReference type="InterPro" id="IPR001387">
    <property type="entry name" value="Cro/C1-type_HTH"/>
</dbReference>
<comment type="caution">
    <text evidence="2">The sequence shown here is derived from an EMBL/GenBank/DDBJ whole genome shotgun (WGS) entry which is preliminary data.</text>
</comment>
<accession>A0A495WAR9</accession>
<dbReference type="Pfam" id="PF01381">
    <property type="entry name" value="HTH_3"/>
    <property type="match status" value="1"/>
</dbReference>
<reference evidence="2 3" key="1">
    <citation type="submission" date="2018-10" db="EMBL/GenBank/DDBJ databases">
        <title>Genomic Encyclopedia of Type Strains, Phase IV (KMG-IV): sequencing the most valuable type-strain genomes for metagenomic binning, comparative biology and taxonomic classification.</title>
        <authorList>
            <person name="Goeker M."/>
        </authorList>
    </citation>
    <scope>NUCLEOTIDE SEQUENCE [LARGE SCALE GENOMIC DNA]</scope>
    <source>
        <strain evidence="2 3">DSM 23841</strain>
    </source>
</reference>
<evidence type="ECO:0000259" key="1">
    <source>
        <dbReference type="PROSITE" id="PS50943"/>
    </source>
</evidence>